<dbReference type="AlphaFoldDB" id="A0A2A2TGL2"/>
<sequence length="137" mass="15989">MEQEKLSPELYELFSTYLKQSVTEDSLLPSFFTFNNIYSIWLKASYGDYRIQFVISPPPNSYLDYYIPYGEYGAHTRSSFHGRIMATGERISLENYQGEWGHNIYPDDPDRTIRDREAMVIHNQQVTAILKAKGFVV</sequence>
<dbReference type="RefSeq" id="WP_095722928.1">
    <property type="nucleotide sequence ID" value="NZ_NTFS01000202.1"/>
</dbReference>
<reference evidence="1" key="1">
    <citation type="submission" date="2017-08" db="EMBL/GenBank/DDBJ databases">
        <title>Draft genome sequence of filamentous cyanobacterium Calothrix elsteri CCALA 953.</title>
        <authorList>
            <person name="Gagunashvili A.N."/>
            <person name="Elster J."/>
            <person name="Andresson O.S."/>
        </authorList>
    </citation>
    <scope>NUCLEOTIDE SEQUENCE [LARGE SCALE GENOMIC DNA]</scope>
    <source>
        <strain evidence="1">CCALA 953</strain>
    </source>
</reference>
<evidence type="ECO:0000313" key="1">
    <source>
        <dbReference type="EMBL" id="PAX52768.1"/>
    </source>
</evidence>
<keyword evidence="2" id="KW-1185">Reference proteome</keyword>
<gene>
    <name evidence="1" type="ORF">CK510_17510</name>
</gene>
<name>A0A2A2TGL2_9CYAN</name>
<proteinExistence type="predicted"/>
<protein>
    <submittedName>
        <fullName evidence="1">Uncharacterized protein</fullName>
    </submittedName>
</protein>
<comment type="caution">
    <text evidence="1">The sequence shown here is derived from an EMBL/GenBank/DDBJ whole genome shotgun (WGS) entry which is preliminary data.</text>
</comment>
<dbReference type="Proteomes" id="UP000218238">
    <property type="component" value="Unassembled WGS sequence"/>
</dbReference>
<evidence type="ECO:0000313" key="2">
    <source>
        <dbReference type="Proteomes" id="UP000218238"/>
    </source>
</evidence>
<dbReference type="EMBL" id="NTFS01000202">
    <property type="protein sequence ID" value="PAX52768.1"/>
    <property type="molecule type" value="Genomic_DNA"/>
</dbReference>
<accession>A0A2A2TGL2</accession>
<organism evidence="1 2">
    <name type="scientific">Brunnivagina elsteri CCALA 953</name>
    <dbReference type="NCBI Taxonomy" id="987040"/>
    <lineage>
        <taxon>Bacteria</taxon>
        <taxon>Bacillati</taxon>
        <taxon>Cyanobacteriota</taxon>
        <taxon>Cyanophyceae</taxon>
        <taxon>Nostocales</taxon>
        <taxon>Calotrichaceae</taxon>
        <taxon>Brunnivagina</taxon>
    </lineage>
</organism>